<dbReference type="eggNOG" id="KOG0665">
    <property type="taxonomic scope" value="Eukaryota"/>
</dbReference>
<dbReference type="GO" id="GO:0005524">
    <property type="term" value="F:ATP binding"/>
    <property type="evidence" value="ECO:0007669"/>
    <property type="project" value="UniProtKB-UniRule"/>
</dbReference>
<dbReference type="GO" id="GO:0005634">
    <property type="term" value="C:nucleus"/>
    <property type="evidence" value="ECO:0000318"/>
    <property type="project" value="GO_Central"/>
</dbReference>
<dbReference type="PRINTS" id="PR01772">
    <property type="entry name" value="JNKMAPKINASE"/>
</dbReference>
<dbReference type="InterPro" id="IPR011009">
    <property type="entry name" value="Kinase-like_dom_sf"/>
</dbReference>
<proteinExistence type="inferred from homology"/>
<dbReference type="FunCoup" id="B3S6T0">
    <property type="interactions" value="2154"/>
</dbReference>
<protein>
    <recommendedName>
        <fullName evidence="10">Stress-activated protein kinase JNK</fullName>
        <ecNumber evidence="10">2.7.11.24</ecNumber>
    </recommendedName>
</protein>
<evidence type="ECO:0000256" key="7">
    <source>
        <dbReference type="ARBA" id="ARBA00022840"/>
    </source>
</evidence>
<evidence type="ECO:0000313" key="13">
    <source>
        <dbReference type="Proteomes" id="UP000009022"/>
    </source>
</evidence>
<dbReference type="Proteomes" id="UP000009022">
    <property type="component" value="Unassembled WGS sequence"/>
</dbReference>
<dbReference type="PROSITE" id="PS00108">
    <property type="entry name" value="PROTEIN_KINASE_ST"/>
    <property type="match status" value="1"/>
</dbReference>
<comment type="catalytic activity">
    <reaction evidence="9">
        <text>L-seryl-[protein] + ATP = O-phospho-L-seryl-[protein] + ADP + H(+)</text>
        <dbReference type="Rhea" id="RHEA:17989"/>
        <dbReference type="Rhea" id="RHEA-COMP:9863"/>
        <dbReference type="Rhea" id="RHEA-COMP:11604"/>
        <dbReference type="ChEBI" id="CHEBI:15378"/>
        <dbReference type="ChEBI" id="CHEBI:29999"/>
        <dbReference type="ChEBI" id="CHEBI:30616"/>
        <dbReference type="ChEBI" id="CHEBI:83421"/>
        <dbReference type="ChEBI" id="CHEBI:456216"/>
        <dbReference type="EC" id="2.7.11.24"/>
    </reaction>
</comment>
<name>B3S6T0_TRIAD</name>
<dbReference type="InterPro" id="IPR050117">
    <property type="entry name" value="MAPK"/>
</dbReference>
<comment type="cofactor">
    <cofactor evidence="10">
        <name>Mg(2+)</name>
        <dbReference type="ChEBI" id="CHEBI:18420"/>
    </cofactor>
</comment>
<keyword evidence="5 10" id="KW-0547">Nucleotide-binding</keyword>
<evidence type="ECO:0000256" key="6">
    <source>
        <dbReference type="ARBA" id="ARBA00022777"/>
    </source>
</evidence>
<dbReference type="InterPro" id="IPR003527">
    <property type="entry name" value="MAP_kinase_CS"/>
</dbReference>
<keyword evidence="6 10" id="KW-0418">Kinase</keyword>
<evidence type="ECO:0000256" key="8">
    <source>
        <dbReference type="ARBA" id="ARBA00047592"/>
    </source>
</evidence>
<comment type="catalytic activity">
    <reaction evidence="8">
        <text>L-threonyl-[protein] + ATP = O-phospho-L-threonyl-[protein] + ADP + H(+)</text>
        <dbReference type="Rhea" id="RHEA:46608"/>
        <dbReference type="Rhea" id="RHEA-COMP:11060"/>
        <dbReference type="Rhea" id="RHEA-COMP:11605"/>
        <dbReference type="ChEBI" id="CHEBI:15378"/>
        <dbReference type="ChEBI" id="CHEBI:30013"/>
        <dbReference type="ChEBI" id="CHEBI:30616"/>
        <dbReference type="ChEBI" id="CHEBI:61977"/>
        <dbReference type="ChEBI" id="CHEBI:456216"/>
        <dbReference type="EC" id="2.7.11.24"/>
    </reaction>
</comment>
<evidence type="ECO:0000256" key="9">
    <source>
        <dbReference type="ARBA" id="ARBA00048312"/>
    </source>
</evidence>
<dbReference type="HOGENOM" id="CLU_000288_181_1_1"/>
<organism evidence="12 13">
    <name type="scientific">Trichoplax adhaerens</name>
    <name type="common">Trichoplax reptans</name>
    <dbReference type="NCBI Taxonomy" id="10228"/>
    <lineage>
        <taxon>Eukaryota</taxon>
        <taxon>Metazoa</taxon>
        <taxon>Placozoa</taxon>
        <taxon>Uniplacotomia</taxon>
        <taxon>Trichoplacea</taxon>
        <taxon>Trichoplacidae</taxon>
        <taxon>Trichoplax</taxon>
    </lineage>
</organism>
<sequence length="363" mass="41692">MFRTEIVSDTTFTVLKRYEDLKVIGAGSQGIVCAADDTKTGNRVAIKKLSRPFQNVTHAKRTFRELVLMLIMKHKNTIRLLNLFTPNRSLEEFSELYLVMELMDANLCQVINLELDHDRMSYLIYQLLCGLKYLHSAGILHRDLKPSNIVVKSDCTLKILDFGLARITGNEFMMTPYVVTRYYRAPEVVLGLGYQENVDVWSVGCIMGEMIRGTVLFPGDDHLDQWNKIIQQLGTPPDDFLDKLGHSTRNYILSQHGNRAGLPFKVLFPDSLFPNGSEDDDDDNYTNQARDLLSKMLIMDASKRTSVVDALQHPYVRQWYDASECEVPPPTRYDHTIDDAKYPVEKWKGKDLHQEKLFLDFCP</sequence>
<evidence type="ECO:0000256" key="5">
    <source>
        <dbReference type="ARBA" id="ARBA00022741"/>
    </source>
</evidence>
<dbReference type="PROSITE" id="PS50011">
    <property type="entry name" value="PROTEIN_KINASE_DOM"/>
    <property type="match status" value="1"/>
</dbReference>
<dbReference type="CDD" id="cd07850">
    <property type="entry name" value="STKc_JNK"/>
    <property type="match status" value="1"/>
</dbReference>
<dbReference type="SUPFAM" id="SSF56112">
    <property type="entry name" value="Protein kinase-like (PK-like)"/>
    <property type="match status" value="1"/>
</dbReference>
<dbReference type="EMBL" id="DS985252">
    <property type="protein sequence ID" value="EDV21811.1"/>
    <property type="molecule type" value="Genomic_DNA"/>
</dbReference>
<dbReference type="PANTHER" id="PTHR24055">
    <property type="entry name" value="MITOGEN-ACTIVATED PROTEIN KINASE"/>
    <property type="match status" value="1"/>
</dbReference>
<evidence type="ECO:0000256" key="2">
    <source>
        <dbReference type="ARBA" id="ARBA00022527"/>
    </source>
</evidence>
<dbReference type="FunFam" id="1.10.510.10:FF:000624">
    <property type="entry name" value="Mitogen-activated protein kinase"/>
    <property type="match status" value="1"/>
</dbReference>
<dbReference type="Pfam" id="PF00069">
    <property type="entry name" value="Pkinase"/>
    <property type="match status" value="1"/>
</dbReference>
<dbReference type="EC" id="2.7.11.24" evidence="10"/>
<evidence type="ECO:0000313" key="12">
    <source>
        <dbReference type="EMBL" id="EDV21811.1"/>
    </source>
</evidence>
<gene>
    <name evidence="12" type="ORF">TRIADDRAFT_30150</name>
</gene>
<dbReference type="InParanoid" id="B3S6T0"/>
<keyword evidence="10" id="KW-0460">Magnesium</keyword>
<dbReference type="InterPro" id="IPR008351">
    <property type="entry name" value="MAPK_JNK"/>
</dbReference>
<reference evidence="12 13" key="1">
    <citation type="journal article" date="2008" name="Nature">
        <title>The Trichoplax genome and the nature of placozoans.</title>
        <authorList>
            <person name="Srivastava M."/>
            <person name="Begovic E."/>
            <person name="Chapman J."/>
            <person name="Putnam N.H."/>
            <person name="Hellsten U."/>
            <person name="Kawashima T."/>
            <person name="Kuo A."/>
            <person name="Mitros T."/>
            <person name="Salamov A."/>
            <person name="Carpenter M.L."/>
            <person name="Signorovitch A.Y."/>
            <person name="Moreno M.A."/>
            <person name="Kamm K."/>
            <person name="Grimwood J."/>
            <person name="Schmutz J."/>
            <person name="Shapiro H."/>
            <person name="Grigoriev I.V."/>
            <person name="Buss L.W."/>
            <person name="Schierwater B."/>
            <person name="Dellaporta S.L."/>
            <person name="Rokhsar D.S."/>
        </authorList>
    </citation>
    <scope>NUCLEOTIDE SEQUENCE [LARGE SCALE GENOMIC DNA]</scope>
    <source>
        <strain evidence="12 13">Grell-BS-1999</strain>
    </source>
</reference>
<accession>B3S6T0</accession>
<dbReference type="SMART" id="SM00220">
    <property type="entry name" value="S_TKc"/>
    <property type="match status" value="1"/>
</dbReference>
<dbReference type="GO" id="GO:0007254">
    <property type="term" value="P:JNK cascade"/>
    <property type="evidence" value="ECO:0000318"/>
    <property type="project" value="GO_Central"/>
</dbReference>
<dbReference type="Gene3D" id="3.30.200.20">
    <property type="entry name" value="Phosphorylase Kinase, domain 1"/>
    <property type="match status" value="1"/>
</dbReference>
<dbReference type="AlphaFoldDB" id="B3S6T0"/>
<evidence type="ECO:0000256" key="4">
    <source>
        <dbReference type="ARBA" id="ARBA00022679"/>
    </source>
</evidence>
<keyword evidence="3 10" id="KW-0597">Phosphoprotein</keyword>
<dbReference type="GO" id="GO:0106310">
    <property type="term" value="F:protein serine kinase activity"/>
    <property type="evidence" value="ECO:0007669"/>
    <property type="project" value="UniProtKB-UniRule"/>
</dbReference>
<dbReference type="FunFam" id="3.30.200.20:FF:000210">
    <property type="entry name" value="Mitogen-activated protein kinase"/>
    <property type="match status" value="1"/>
</dbReference>
<dbReference type="CTD" id="6757037"/>
<comment type="subcellular location">
    <subcellularLocation>
        <location evidence="10">Cytoplasm</location>
    </subcellularLocation>
</comment>
<evidence type="ECO:0000256" key="1">
    <source>
        <dbReference type="ARBA" id="ARBA00008832"/>
    </source>
</evidence>
<dbReference type="InterPro" id="IPR008271">
    <property type="entry name" value="Ser/Thr_kinase_AS"/>
</dbReference>
<dbReference type="Gene3D" id="1.10.510.10">
    <property type="entry name" value="Transferase(Phosphotransferase) domain 1"/>
    <property type="match status" value="1"/>
</dbReference>
<dbReference type="STRING" id="10228.B3S6T0"/>
<dbReference type="PROSITE" id="PS01351">
    <property type="entry name" value="MAPK"/>
    <property type="match status" value="1"/>
</dbReference>
<dbReference type="GO" id="GO:0004705">
    <property type="term" value="F:JUN kinase activity"/>
    <property type="evidence" value="ECO:0000318"/>
    <property type="project" value="GO_Central"/>
</dbReference>
<dbReference type="OrthoDB" id="192887at2759"/>
<evidence type="ECO:0000256" key="10">
    <source>
        <dbReference type="RuleBase" id="RU368052"/>
    </source>
</evidence>
<evidence type="ECO:0000259" key="11">
    <source>
        <dbReference type="PROSITE" id="PS50011"/>
    </source>
</evidence>
<keyword evidence="2 10" id="KW-0723">Serine/threonine-protein kinase</keyword>
<comment type="similarity">
    <text evidence="1 10">Belongs to the protein kinase superfamily. CMGC Ser/Thr protein kinase family. MAP kinase subfamily.</text>
</comment>
<keyword evidence="4 10" id="KW-0808">Transferase</keyword>
<dbReference type="GeneID" id="6757037"/>
<dbReference type="GO" id="GO:0005737">
    <property type="term" value="C:cytoplasm"/>
    <property type="evidence" value="ECO:0000318"/>
    <property type="project" value="GO_Central"/>
</dbReference>
<evidence type="ECO:0000256" key="3">
    <source>
        <dbReference type="ARBA" id="ARBA00022553"/>
    </source>
</evidence>
<dbReference type="OMA" id="QGHAFES"/>
<comment type="function">
    <text evidence="10">Responds to activation by environmental stress and pro-inflammatory cytokines by phosphorylating a number of transcription factors, and thus regulates transcriptional activity.</text>
</comment>
<feature type="domain" description="Protein kinase" evidence="11">
    <location>
        <begin position="18"/>
        <end position="316"/>
    </location>
</feature>
<keyword evidence="13" id="KW-1185">Reference proteome</keyword>
<dbReference type="PhylomeDB" id="B3S6T0"/>
<dbReference type="InterPro" id="IPR000719">
    <property type="entry name" value="Prot_kinase_dom"/>
</dbReference>
<dbReference type="RefSeq" id="XP_002115959.1">
    <property type="nucleotide sequence ID" value="XM_002115923.1"/>
</dbReference>
<keyword evidence="7 10" id="KW-0067">ATP-binding</keyword>
<dbReference type="KEGG" id="tad:TRIADDRAFT_30150"/>